<feature type="region of interest" description="Disordered" evidence="1">
    <location>
        <begin position="146"/>
        <end position="179"/>
    </location>
</feature>
<evidence type="ECO:0000313" key="3">
    <source>
        <dbReference type="Proteomes" id="UP000765509"/>
    </source>
</evidence>
<feature type="compositionally biased region" description="Basic and acidic residues" evidence="1">
    <location>
        <begin position="66"/>
        <end position="80"/>
    </location>
</feature>
<evidence type="ECO:0000256" key="1">
    <source>
        <dbReference type="SAM" id="MobiDB-lite"/>
    </source>
</evidence>
<protein>
    <submittedName>
        <fullName evidence="2">Uncharacterized protein</fullName>
    </submittedName>
</protein>
<accession>A0A9Q3F461</accession>
<name>A0A9Q3F461_9BASI</name>
<gene>
    <name evidence="2" type="ORF">O181_072139</name>
</gene>
<organism evidence="2 3">
    <name type="scientific">Austropuccinia psidii MF-1</name>
    <dbReference type="NCBI Taxonomy" id="1389203"/>
    <lineage>
        <taxon>Eukaryota</taxon>
        <taxon>Fungi</taxon>
        <taxon>Dikarya</taxon>
        <taxon>Basidiomycota</taxon>
        <taxon>Pucciniomycotina</taxon>
        <taxon>Pucciniomycetes</taxon>
        <taxon>Pucciniales</taxon>
        <taxon>Sphaerophragmiaceae</taxon>
        <taxon>Austropuccinia</taxon>
    </lineage>
</organism>
<proteinExistence type="predicted"/>
<evidence type="ECO:0000313" key="2">
    <source>
        <dbReference type="EMBL" id="MBW0532424.1"/>
    </source>
</evidence>
<feature type="region of interest" description="Disordered" evidence="1">
    <location>
        <begin position="65"/>
        <end position="88"/>
    </location>
</feature>
<dbReference type="EMBL" id="AVOT02037722">
    <property type="protein sequence ID" value="MBW0532424.1"/>
    <property type="molecule type" value="Genomic_DNA"/>
</dbReference>
<keyword evidence="3" id="KW-1185">Reference proteome</keyword>
<comment type="caution">
    <text evidence="2">The sequence shown here is derived from an EMBL/GenBank/DDBJ whole genome shotgun (WGS) entry which is preliminary data.</text>
</comment>
<reference evidence="2" key="1">
    <citation type="submission" date="2021-03" db="EMBL/GenBank/DDBJ databases">
        <title>Draft genome sequence of rust myrtle Austropuccinia psidii MF-1, a brazilian biotype.</title>
        <authorList>
            <person name="Quecine M.C."/>
            <person name="Pachon D.M.R."/>
            <person name="Bonatelli M.L."/>
            <person name="Correr F.H."/>
            <person name="Franceschini L.M."/>
            <person name="Leite T.F."/>
            <person name="Margarido G.R.A."/>
            <person name="Almeida C.A."/>
            <person name="Ferrarezi J.A."/>
            <person name="Labate C.A."/>
        </authorList>
    </citation>
    <scope>NUCLEOTIDE SEQUENCE</scope>
    <source>
        <strain evidence="2">MF-1</strain>
    </source>
</reference>
<dbReference type="AlphaFoldDB" id="A0A9Q3F461"/>
<dbReference type="Proteomes" id="UP000765509">
    <property type="component" value="Unassembled WGS sequence"/>
</dbReference>
<sequence>MKPRRSSEDNKSTVSIDSDESFCCAGVDEAELYDLPCSSAPIQYRQVFVSGSHDYYRYEAGLQRQEQQERVENESRKSESISDIASPASIRTPISPTLQIALNQTIKGQNLLESSILPSVFQQKKSTSPKGIDKSPFLIIHTTEKLDNPDSSHRGTFVEPSNVTKNHAPPNFDQDSPKSVSTTISLKLKNKKLIPMKIKSPKRQKQHSKTSCEVFDELTTSNDLLSNFHLTPTEEDRTLHIKLPNSLTKTKDSCENQSADFIYRLPSE</sequence>